<dbReference type="GO" id="GO:0009908">
    <property type="term" value="P:flower development"/>
    <property type="evidence" value="ECO:0007669"/>
    <property type="project" value="UniProtKB-KW"/>
</dbReference>
<dbReference type="OrthoDB" id="1166059at2759"/>
<feature type="compositionally biased region" description="Polar residues" evidence="6">
    <location>
        <begin position="119"/>
        <end position="129"/>
    </location>
</feature>
<dbReference type="EMBL" id="BSYR01000020">
    <property type="protein sequence ID" value="GMI85228.1"/>
    <property type="molecule type" value="Genomic_DNA"/>
</dbReference>
<evidence type="ECO:0000256" key="3">
    <source>
        <dbReference type="ARBA" id="ARBA00022782"/>
    </source>
</evidence>
<keyword evidence="2 5" id="KW-0217">Developmental protein</keyword>
<evidence type="ECO:0000256" key="1">
    <source>
        <dbReference type="ARBA" id="ARBA00008956"/>
    </source>
</evidence>
<evidence type="ECO:0000313" key="7">
    <source>
        <dbReference type="EMBL" id="GMI85228.1"/>
    </source>
</evidence>
<sequence>MSSENISATPSLKTIESAIKLIDVKKDELKKAFEDLQANSLHLSSFSISWSDLDAHFTTIQNSVTQRFRLLESGEFVRNPIDDAPVSNLTRCTTQSPASKQGGPPTPNPLTEQDRVDSATDTAVNQPLNQLVPLNVEKPSSSNSVGVQSDGSVPPSGRIDSVVTRPELKEFCERMDGKGLRKYIYDLVQEREAIRMELPGALRSAADPGALVLDAMEGFYPENSQSKGDTEPGILGLRRVCVILLEQLMQTGISINEEVRERAKKLALEWNDKVRLLKDKFLETFAFLLLLAAYNLGPMVDTEELVDYLCTIAKLRQATALCRSIGLGEKIHDLIQKLLDDGKQLLAVKFICELGLVEKFPPGPLLDGYLAETKRQAMQVCEKGKNTLKSQNIAADREIGALKSVIKIIEEHNLETEYSQDPLQKRIEQLEKQQADRKAPATPAAFKPQQQQAVQKAIQVTDQQAKKRKKKQAPGKQQQSGNKHPKTTASVVRAVPSSSAAGSTSVIPPFQQQAYRQPAGLFPDHSAAYLRPPAPSFGLPGSTPVANPYAGPSAPIYGMARPPMGFPLNPNPVASRLYNYDRRPPYGAYGLPPQYNPSYHPQ</sequence>
<keyword evidence="3 5" id="KW-0221">Differentiation</keyword>
<dbReference type="AlphaFoldDB" id="A0A9W7HXH6"/>
<accession>A0A9W7HXH6</accession>
<reference evidence="7" key="1">
    <citation type="submission" date="2023-05" db="EMBL/GenBank/DDBJ databases">
        <title>Genome and transcriptome analyses reveal genes involved in the formation of fine ridges on petal epidermal cells in Hibiscus trionum.</title>
        <authorList>
            <person name="Koshimizu S."/>
            <person name="Masuda S."/>
            <person name="Ishii T."/>
            <person name="Shirasu K."/>
            <person name="Hoshino A."/>
            <person name="Arita M."/>
        </authorList>
    </citation>
    <scope>NUCLEOTIDE SEQUENCE</scope>
    <source>
        <strain evidence="7">Hamamatsu line</strain>
    </source>
</reference>
<dbReference type="InterPro" id="IPR012474">
    <property type="entry name" value="Frigida"/>
</dbReference>
<comment type="caution">
    <text evidence="7">The sequence shown here is derived from an EMBL/GenBank/DDBJ whole genome shotgun (WGS) entry which is preliminary data.</text>
</comment>
<feature type="region of interest" description="Disordered" evidence="6">
    <location>
        <begin position="82"/>
        <end position="160"/>
    </location>
</feature>
<dbReference type="GO" id="GO:0030154">
    <property type="term" value="P:cell differentiation"/>
    <property type="evidence" value="ECO:0007669"/>
    <property type="project" value="UniProtKB-KW"/>
</dbReference>
<feature type="compositionally biased region" description="Polar residues" evidence="6">
    <location>
        <begin position="138"/>
        <end position="151"/>
    </location>
</feature>
<organism evidence="7 8">
    <name type="scientific">Hibiscus trionum</name>
    <name type="common">Flower of an hour</name>
    <dbReference type="NCBI Taxonomy" id="183268"/>
    <lineage>
        <taxon>Eukaryota</taxon>
        <taxon>Viridiplantae</taxon>
        <taxon>Streptophyta</taxon>
        <taxon>Embryophyta</taxon>
        <taxon>Tracheophyta</taxon>
        <taxon>Spermatophyta</taxon>
        <taxon>Magnoliopsida</taxon>
        <taxon>eudicotyledons</taxon>
        <taxon>Gunneridae</taxon>
        <taxon>Pentapetalae</taxon>
        <taxon>rosids</taxon>
        <taxon>malvids</taxon>
        <taxon>Malvales</taxon>
        <taxon>Malvaceae</taxon>
        <taxon>Malvoideae</taxon>
        <taxon>Hibiscus</taxon>
    </lineage>
</organism>
<proteinExistence type="inferred from homology"/>
<dbReference type="Pfam" id="PF07899">
    <property type="entry name" value="Frigida"/>
    <property type="match status" value="1"/>
</dbReference>
<comment type="similarity">
    <text evidence="1 5">Belongs to the Frigida family.</text>
</comment>
<feature type="compositionally biased region" description="Low complexity" evidence="6">
    <location>
        <begin position="489"/>
        <end position="501"/>
    </location>
</feature>
<gene>
    <name evidence="7" type="ORF">HRI_002192100</name>
</gene>
<evidence type="ECO:0000256" key="2">
    <source>
        <dbReference type="ARBA" id="ARBA00022473"/>
    </source>
</evidence>
<feature type="compositionally biased region" description="Polar residues" evidence="6">
    <location>
        <begin position="87"/>
        <end position="99"/>
    </location>
</feature>
<feature type="compositionally biased region" description="Low complexity" evidence="6">
    <location>
        <begin position="440"/>
        <end position="459"/>
    </location>
</feature>
<evidence type="ECO:0000313" key="8">
    <source>
        <dbReference type="Proteomes" id="UP001165190"/>
    </source>
</evidence>
<dbReference type="Proteomes" id="UP001165190">
    <property type="component" value="Unassembled WGS sequence"/>
</dbReference>
<protein>
    <recommendedName>
        <fullName evidence="5">FRIGIDA-like protein</fullName>
    </recommendedName>
</protein>
<dbReference type="PANTHER" id="PTHR31791">
    <property type="entry name" value="FRIGIDA-LIKE PROTEIN 3-RELATED"/>
    <property type="match status" value="1"/>
</dbReference>
<feature type="region of interest" description="Disordered" evidence="6">
    <location>
        <begin position="431"/>
        <end position="506"/>
    </location>
</feature>
<evidence type="ECO:0000256" key="5">
    <source>
        <dbReference type="RuleBase" id="RU364012"/>
    </source>
</evidence>
<dbReference type="PANTHER" id="PTHR31791:SF47">
    <property type="entry name" value="INACTIVE FRIGIDA-LIKE PROTEIN 2"/>
    <property type="match status" value="1"/>
</dbReference>
<evidence type="ECO:0000256" key="4">
    <source>
        <dbReference type="ARBA" id="ARBA00023089"/>
    </source>
</evidence>
<name>A0A9W7HXH6_HIBTR</name>
<keyword evidence="4 5" id="KW-0287">Flowering</keyword>
<evidence type="ECO:0000256" key="6">
    <source>
        <dbReference type="SAM" id="MobiDB-lite"/>
    </source>
</evidence>
<keyword evidence="8" id="KW-1185">Reference proteome</keyword>